<name>A0ABR9DSG0_9MICO</name>
<evidence type="ECO:0000256" key="4">
    <source>
        <dbReference type="RuleBase" id="RU365031"/>
    </source>
</evidence>
<dbReference type="EC" id="2.3.1.-" evidence="4"/>
<proteinExistence type="inferred from homology"/>
<dbReference type="Pfam" id="PF02522">
    <property type="entry name" value="Antibiotic_NAT"/>
    <property type="match status" value="1"/>
</dbReference>
<evidence type="ECO:0000256" key="1">
    <source>
        <dbReference type="ARBA" id="ARBA00006383"/>
    </source>
</evidence>
<comment type="catalytic activity">
    <reaction evidence="4">
        <text>a 2-deoxystreptamine antibiotic + acetyl-CoA = an N(3)-acetyl-2-deoxystreptamine antibiotic + CoA + H(+)</text>
        <dbReference type="Rhea" id="RHEA:12665"/>
        <dbReference type="ChEBI" id="CHEBI:15378"/>
        <dbReference type="ChEBI" id="CHEBI:57287"/>
        <dbReference type="ChEBI" id="CHEBI:57288"/>
        <dbReference type="ChEBI" id="CHEBI:57921"/>
        <dbReference type="ChEBI" id="CHEBI:77452"/>
        <dbReference type="EC" id="2.3.1.81"/>
    </reaction>
</comment>
<keyword evidence="3 4" id="KW-0012">Acyltransferase</keyword>
<protein>
    <recommendedName>
        <fullName evidence="4">Aminoglycoside N(3)-acetyltransferase</fullName>
        <ecNumber evidence="4">2.3.1.-</ecNumber>
    </recommendedName>
</protein>
<evidence type="ECO:0000256" key="2">
    <source>
        <dbReference type="ARBA" id="ARBA00022679"/>
    </source>
</evidence>
<dbReference type="Proteomes" id="UP000642107">
    <property type="component" value="Unassembled WGS sequence"/>
</dbReference>
<accession>A0ABR9DSG0</accession>
<evidence type="ECO:0000313" key="5">
    <source>
        <dbReference type="EMBL" id="MBD9699267.1"/>
    </source>
</evidence>
<keyword evidence="4" id="KW-0046">Antibiotic resistance</keyword>
<evidence type="ECO:0000313" key="6">
    <source>
        <dbReference type="Proteomes" id="UP000642107"/>
    </source>
</evidence>
<gene>
    <name evidence="5" type="ORF">IGS67_07155</name>
</gene>
<dbReference type="EMBL" id="JACZDF010000003">
    <property type="protein sequence ID" value="MBD9699267.1"/>
    <property type="molecule type" value="Genomic_DNA"/>
</dbReference>
<dbReference type="RefSeq" id="WP_192279194.1">
    <property type="nucleotide sequence ID" value="NZ_JACZDF010000003.1"/>
</dbReference>
<sequence>MDDLRTLGLRPGDDVLVHSSLRGLGHVDGGASTVVDALLDAVGPDGTVLFPTITATAEHGPAHPPRVALAETPGWTGAIPEAARVRPDAVRSVHPTHSVVALGTRARELTDGHASSVTPCDASSPYGRLADRGGRVLLLGGVTHASSTSLHGVEERARVPHHLQEAPTDGIVVLPDGTEVVVRGYLHLWGWDRDFERVAGPLRAAGVQHDGRVGDGTAVLVEARGYVDVLVPLLHADPTYLLAEHERARA</sequence>
<evidence type="ECO:0000256" key="3">
    <source>
        <dbReference type="ARBA" id="ARBA00023315"/>
    </source>
</evidence>
<keyword evidence="2 4" id="KW-0808">Transferase</keyword>
<dbReference type="PANTHER" id="PTHR11104">
    <property type="entry name" value="AMINOGLYCOSIDE N3-ACETYLTRANSFERASE"/>
    <property type="match status" value="1"/>
</dbReference>
<comment type="similarity">
    <text evidence="1 4">Belongs to the antibiotic N-acetyltransferase family.</text>
</comment>
<keyword evidence="6" id="KW-1185">Reference proteome</keyword>
<comment type="caution">
    <text evidence="5">The sequence shown here is derived from an EMBL/GenBank/DDBJ whole genome shotgun (WGS) entry which is preliminary data.</text>
</comment>
<dbReference type="InterPro" id="IPR003679">
    <property type="entry name" value="Amioglycoside_AcTrfase"/>
</dbReference>
<dbReference type="InterPro" id="IPR028345">
    <property type="entry name" value="Antibiotic_NAT-like"/>
</dbReference>
<reference evidence="5 6" key="1">
    <citation type="submission" date="2020-09" db="EMBL/GenBank/DDBJ databases">
        <title>Flavimobilis rhizosphaerae sp. nov., isolated from rhizosphere soil of Spartina alterniflora.</title>
        <authorList>
            <person name="Hanqin C."/>
        </authorList>
    </citation>
    <scope>NUCLEOTIDE SEQUENCE [LARGE SCALE GENOMIC DNA]</scope>
    <source>
        <strain evidence="5 6">GY 10621</strain>
    </source>
</reference>
<dbReference type="PANTHER" id="PTHR11104:SF0">
    <property type="entry name" value="SPBETA PROPHAGE-DERIVED AMINOGLYCOSIDE N(3')-ACETYLTRANSFERASE-LIKE PROTEIN YOKD"/>
    <property type="match status" value="1"/>
</dbReference>
<organism evidence="5 6">
    <name type="scientific">Flavimobilis rhizosphaerae</name>
    <dbReference type="NCBI Taxonomy" id="2775421"/>
    <lineage>
        <taxon>Bacteria</taxon>
        <taxon>Bacillati</taxon>
        <taxon>Actinomycetota</taxon>
        <taxon>Actinomycetes</taxon>
        <taxon>Micrococcales</taxon>
        <taxon>Jonesiaceae</taxon>
        <taxon>Flavimobilis</taxon>
    </lineage>
</organism>
<dbReference type="SUPFAM" id="SSF110710">
    <property type="entry name" value="TTHA0583/YokD-like"/>
    <property type="match status" value="1"/>
</dbReference>